<sequence>SGTKPERVRGGTADNMAALWRRFRSSAPGAGPGLWSRIRNSKLGFWTRSLVNDYKEACKEIVVGARDHPGKAGFYCTLLTGACVCGYKTPCDKSFHASLLESSNQLLILSPWVRNSRADRHVQNLVTAKNQGRLRHQNMLLFSLVYTAPYDAKTSIYNAQCEYLKPRWLDFPNRVLDIGFFGKWWILSSKMRDWDINDDEFVYLPAELQTVTSQNLHSAENERLFELKFQAVILGEEDTQVGGGG</sequence>
<dbReference type="AlphaFoldDB" id="A0A401PVA3"/>
<evidence type="ECO:0008006" key="3">
    <source>
        <dbReference type="Google" id="ProtNLM"/>
    </source>
</evidence>
<dbReference type="PANTHER" id="PTHR21435">
    <property type="entry name" value="MITOCHONDRIAL IMPORT INNER MEMBRANE TRANSLOCASE SUBUNIT TIM29"/>
    <property type="match status" value="1"/>
</dbReference>
<reference evidence="1 2" key="1">
    <citation type="journal article" date="2018" name="Nat. Ecol. Evol.">
        <title>Shark genomes provide insights into elasmobranch evolution and the origin of vertebrates.</title>
        <authorList>
            <person name="Hara Y"/>
            <person name="Yamaguchi K"/>
            <person name="Onimaru K"/>
            <person name="Kadota M"/>
            <person name="Koyanagi M"/>
            <person name="Keeley SD"/>
            <person name="Tatsumi K"/>
            <person name="Tanaka K"/>
            <person name="Motone F"/>
            <person name="Kageyama Y"/>
            <person name="Nozu R"/>
            <person name="Adachi N"/>
            <person name="Nishimura O"/>
            <person name="Nakagawa R"/>
            <person name="Tanegashima C"/>
            <person name="Kiyatake I"/>
            <person name="Matsumoto R"/>
            <person name="Murakumo K"/>
            <person name="Nishida K"/>
            <person name="Terakita A"/>
            <person name="Kuratani S"/>
            <person name="Sato K"/>
            <person name="Hyodo S Kuraku.S."/>
        </authorList>
    </citation>
    <scope>NUCLEOTIDE SEQUENCE [LARGE SCALE GENOMIC DNA]</scope>
</reference>
<evidence type="ECO:0000313" key="1">
    <source>
        <dbReference type="EMBL" id="GCB77035.1"/>
    </source>
</evidence>
<protein>
    <recommendedName>
        <fullName evidence="3">Translocase of inner mitochondrial membrane 29</fullName>
    </recommendedName>
</protein>
<dbReference type="GO" id="GO:0045039">
    <property type="term" value="P:protein insertion into mitochondrial inner membrane"/>
    <property type="evidence" value="ECO:0007669"/>
    <property type="project" value="TreeGrafter"/>
</dbReference>
<accession>A0A401PVA3</accession>
<dbReference type="OMA" id="WRLKWKM"/>
<dbReference type="InterPro" id="IPR019322">
    <property type="entry name" value="TIMM29"/>
</dbReference>
<feature type="non-terminal residue" evidence="1">
    <location>
        <position position="1"/>
    </location>
</feature>
<dbReference type="STRING" id="75743.A0A401PVA3"/>
<dbReference type="Proteomes" id="UP000288216">
    <property type="component" value="Unassembled WGS sequence"/>
</dbReference>
<name>A0A401PVA3_SCYTO</name>
<evidence type="ECO:0000313" key="2">
    <source>
        <dbReference type="Proteomes" id="UP000288216"/>
    </source>
</evidence>
<dbReference type="PANTHER" id="PTHR21435:SF1">
    <property type="entry name" value="MITOCHONDRIAL IMPORT INNER MEMBRANE TRANSLOCASE SUBUNIT TIM29"/>
    <property type="match status" value="1"/>
</dbReference>
<keyword evidence="2" id="KW-1185">Reference proteome</keyword>
<dbReference type="EMBL" id="BFAA01012805">
    <property type="protein sequence ID" value="GCB77035.1"/>
    <property type="molecule type" value="Genomic_DNA"/>
</dbReference>
<comment type="caution">
    <text evidence="1">The sequence shown here is derived from an EMBL/GenBank/DDBJ whole genome shotgun (WGS) entry which is preliminary data.</text>
</comment>
<dbReference type="OrthoDB" id="5970620at2759"/>
<proteinExistence type="predicted"/>
<dbReference type="GO" id="GO:0042721">
    <property type="term" value="C:TIM22 mitochondrial import inner membrane insertion complex"/>
    <property type="evidence" value="ECO:0007669"/>
    <property type="project" value="InterPro"/>
</dbReference>
<gene>
    <name evidence="1" type="ORF">scyTo_0018415</name>
</gene>
<organism evidence="1 2">
    <name type="scientific">Scyliorhinus torazame</name>
    <name type="common">Cloudy catshark</name>
    <name type="synonym">Catulus torazame</name>
    <dbReference type="NCBI Taxonomy" id="75743"/>
    <lineage>
        <taxon>Eukaryota</taxon>
        <taxon>Metazoa</taxon>
        <taxon>Chordata</taxon>
        <taxon>Craniata</taxon>
        <taxon>Vertebrata</taxon>
        <taxon>Chondrichthyes</taxon>
        <taxon>Elasmobranchii</taxon>
        <taxon>Galeomorphii</taxon>
        <taxon>Galeoidea</taxon>
        <taxon>Carcharhiniformes</taxon>
        <taxon>Scyliorhinidae</taxon>
        <taxon>Scyliorhinus</taxon>
    </lineage>
</organism>
<dbReference type="Pfam" id="PF10171">
    <property type="entry name" value="Tim29"/>
    <property type="match status" value="1"/>
</dbReference>